<evidence type="ECO:0000256" key="14">
    <source>
        <dbReference type="PROSITE-ProRule" id="PRU01356"/>
    </source>
</evidence>
<feature type="domain" description="CFEM" evidence="17">
    <location>
        <begin position="1"/>
        <end position="113"/>
    </location>
</feature>
<feature type="disulfide bond" evidence="14">
    <location>
        <begin position="54"/>
        <end position="87"/>
    </location>
</feature>
<keyword evidence="14" id="KW-0349">Heme</keyword>
<evidence type="ECO:0000256" key="1">
    <source>
        <dbReference type="ARBA" id="ARBA00004141"/>
    </source>
</evidence>
<keyword evidence="8 16" id="KW-0732">Signal</keyword>
<dbReference type="GeneID" id="68292286"/>
<dbReference type="Pfam" id="PF05730">
    <property type="entry name" value="CFEM"/>
    <property type="match status" value="1"/>
</dbReference>
<feature type="signal peptide" evidence="16">
    <location>
        <begin position="1"/>
        <end position="20"/>
    </location>
</feature>
<evidence type="ECO:0000256" key="11">
    <source>
        <dbReference type="ARBA" id="ARBA00023157"/>
    </source>
</evidence>
<dbReference type="GO" id="GO:0046872">
    <property type="term" value="F:metal ion binding"/>
    <property type="evidence" value="ECO:0007669"/>
    <property type="project" value="UniProtKB-UniRule"/>
</dbReference>
<keyword evidence="14" id="KW-0408">Iron</keyword>
<evidence type="ECO:0000256" key="3">
    <source>
        <dbReference type="ARBA" id="ARBA00004613"/>
    </source>
</evidence>
<keyword evidence="12" id="KW-0449">Lipoprotein</keyword>
<keyword evidence="5" id="KW-0964">Secreted</keyword>
<comment type="caution">
    <text evidence="14">Lacks conserved residue(s) required for the propagation of feature annotation.</text>
</comment>
<evidence type="ECO:0000256" key="7">
    <source>
        <dbReference type="ARBA" id="ARBA00022692"/>
    </source>
</evidence>
<evidence type="ECO:0000259" key="17">
    <source>
        <dbReference type="PROSITE" id="PS52012"/>
    </source>
</evidence>
<reference evidence="18 19" key="1">
    <citation type="submission" date="2021-01" db="EMBL/GenBank/DDBJ databases">
        <title>Cercospora kikuchii MAFF 305040 whole genome shotgun sequence.</title>
        <authorList>
            <person name="Kashiwa T."/>
            <person name="Suzuki T."/>
        </authorList>
    </citation>
    <scope>NUCLEOTIDE SEQUENCE [LARGE SCALE GENOMIC DNA]</scope>
    <source>
        <strain evidence="18 19">MAFF 305040</strain>
    </source>
</reference>
<dbReference type="InterPro" id="IPR052337">
    <property type="entry name" value="SAT4-like"/>
</dbReference>
<evidence type="ECO:0000256" key="8">
    <source>
        <dbReference type="ARBA" id="ARBA00022729"/>
    </source>
</evidence>
<feature type="transmembrane region" description="Helical" evidence="15">
    <location>
        <begin position="216"/>
        <end position="244"/>
    </location>
</feature>
<evidence type="ECO:0000256" key="2">
    <source>
        <dbReference type="ARBA" id="ARBA00004589"/>
    </source>
</evidence>
<dbReference type="RefSeq" id="XP_044657973.1">
    <property type="nucleotide sequence ID" value="XM_044802038.1"/>
</dbReference>
<dbReference type="AlphaFoldDB" id="A0A9P3FDK9"/>
<feature type="binding site" description="axial binding residue" evidence="14">
    <location>
        <position position="49"/>
    </location>
    <ligand>
        <name>heme</name>
        <dbReference type="ChEBI" id="CHEBI:30413"/>
    </ligand>
    <ligandPart>
        <name>Fe</name>
        <dbReference type="ChEBI" id="CHEBI:18248"/>
    </ligandPart>
</feature>
<name>A0A9P3FDK9_9PEZI</name>
<evidence type="ECO:0000313" key="19">
    <source>
        <dbReference type="Proteomes" id="UP000825890"/>
    </source>
</evidence>
<keyword evidence="7 15" id="KW-0812">Transmembrane</keyword>
<dbReference type="Pfam" id="PF20684">
    <property type="entry name" value="Fung_rhodopsin"/>
    <property type="match status" value="1"/>
</dbReference>
<evidence type="ECO:0000256" key="5">
    <source>
        <dbReference type="ARBA" id="ARBA00022525"/>
    </source>
</evidence>
<evidence type="ECO:0000256" key="12">
    <source>
        <dbReference type="ARBA" id="ARBA00023288"/>
    </source>
</evidence>
<dbReference type="PANTHER" id="PTHR33048:SF160">
    <property type="entry name" value="SAT4 FAMILY MEMBRANE PROTEIN"/>
    <property type="match status" value="1"/>
</dbReference>
<evidence type="ECO:0000256" key="10">
    <source>
        <dbReference type="ARBA" id="ARBA00023136"/>
    </source>
</evidence>
<dbReference type="Proteomes" id="UP000825890">
    <property type="component" value="Unassembled WGS sequence"/>
</dbReference>
<evidence type="ECO:0000256" key="16">
    <source>
        <dbReference type="SAM" id="SignalP"/>
    </source>
</evidence>
<dbReference type="GO" id="GO:0098552">
    <property type="term" value="C:side of membrane"/>
    <property type="evidence" value="ECO:0007669"/>
    <property type="project" value="UniProtKB-KW"/>
</dbReference>
<protein>
    <recommendedName>
        <fullName evidence="17">CFEM domain-containing protein</fullName>
    </recommendedName>
</protein>
<dbReference type="OrthoDB" id="3629249at2759"/>
<feature type="transmembrane region" description="Helical" evidence="15">
    <location>
        <begin position="264"/>
        <end position="284"/>
    </location>
</feature>
<keyword evidence="10 15" id="KW-0472">Membrane</keyword>
<comment type="caution">
    <text evidence="18">The sequence shown here is derived from an EMBL/GenBank/DDBJ whole genome shotgun (WGS) entry which is preliminary data.</text>
</comment>
<keyword evidence="9 15" id="KW-1133">Transmembrane helix</keyword>
<evidence type="ECO:0000256" key="6">
    <source>
        <dbReference type="ARBA" id="ARBA00022622"/>
    </source>
</evidence>
<proteinExistence type="inferred from homology"/>
<dbReference type="InterPro" id="IPR008427">
    <property type="entry name" value="Extracellular_membr_CFEM_dom"/>
</dbReference>
<evidence type="ECO:0000256" key="9">
    <source>
        <dbReference type="ARBA" id="ARBA00022989"/>
    </source>
</evidence>
<comment type="similarity">
    <text evidence="13">Belongs to the SAT4 family.</text>
</comment>
<feature type="transmembrane region" description="Helical" evidence="15">
    <location>
        <begin position="101"/>
        <end position="119"/>
    </location>
</feature>
<gene>
    <name evidence="18" type="ORF">CKM354_000671100</name>
</gene>
<feature type="transmembrane region" description="Helical" evidence="15">
    <location>
        <begin position="182"/>
        <end position="204"/>
    </location>
</feature>
<sequence length="480" mass="52786">MRWLASLSAICAIWLCRVSAQTNDSAPALSTCVTNCIFEFIPASGCGADAACLCDSTVYKNAVQKCLQSNCPAKEALLAGRYQSTACGEPVRSEDTTTPRVVWTMFATAAIGVVARLIFRNPYARGHGYGADDWTMLLALIILIPFNAVVHLMAKAGTGRDIWSLEPENITMLLHTFWMEGILYAVLMTIIKVSILLLYLRIWTAGSTDNITFRRACFILIGINIAAGIAVALSVVFECMPISYAWTRWDGEHQGTCIDYSAQSYAISAISVILDLVTFMLPIGKLANLPLSRGKKFGVCFVFALGLLATAASIVRLAYLIRDSTSPNFSLWLAPVATWTSLECNLAVICACLPAMAGLIQKVWNHTCKGKNWSTRRGSTNIDNVRLSSLHTPAQYYDEGGAYRYHSITLPEITKTSLRQQISAEHVDSLRAGRPDKRGYRQNTNEIFLDDGAIEMAPRNSPYEQAFTAQQTSTFRQYGS</sequence>
<organism evidence="18 19">
    <name type="scientific">Cercospora kikuchii</name>
    <dbReference type="NCBI Taxonomy" id="84275"/>
    <lineage>
        <taxon>Eukaryota</taxon>
        <taxon>Fungi</taxon>
        <taxon>Dikarya</taxon>
        <taxon>Ascomycota</taxon>
        <taxon>Pezizomycotina</taxon>
        <taxon>Dothideomycetes</taxon>
        <taxon>Dothideomycetidae</taxon>
        <taxon>Mycosphaerellales</taxon>
        <taxon>Mycosphaerellaceae</taxon>
        <taxon>Cercospora</taxon>
    </lineage>
</organism>
<evidence type="ECO:0000256" key="15">
    <source>
        <dbReference type="SAM" id="Phobius"/>
    </source>
</evidence>
<evidence type="ECO:0000256" key="4">
    <source>
        <dbReference type="ARBA" id="ARBA00010031"/>
    </source>
</evidence>
<comment type="subcellular location">
    <subcellularLocation>
        <location evidence="2">Membrane</location>
        <topology evidence="2">Lipid-anchor</topology>
        <topology evidence="2">GPI-anchor</topology>
    </subcellularLocation>
    <subcellularLocation>
        <location evidence="1">Membrane</location>
        <topology evidence="1">Multi-pass membrane protein</topology>
    </subcellularLocation>
    <subcellularLocation>
        <location evidence="3">Secreted</location>
    </subcellularLocation>
</comment>
<keyword evidence="11 14" id="KW-1015">Disulfide bond</keyword>
<dbReference type="GO" id="GO:0005576">
    <property type="term" value="C:extracellular region"/>
    <property type="evidence" value="ECO:0007669"/>
    <property type="project" value="UniProtKB-SubCell"/>
</dbReference>
<dbReference type="PANTHER" id="PTHR33048">
    <property type="entry name" value="PTH11-LIKE INTEGRAL MEMBRANE PROTEIN (AFU_ORTHOLOGUE AFUA_5G11245)"/>
    <property type="match status" value="1"/>
</dbReference>
<keyword evidence="14" id="KW-0479">Metal-binding</keyword>
<dbReference type="PROSITE" id="PS52012">
    <property type="entry name" value="CFEM"/>
    <property type="match status" value="1"/>
</dbReference>
<dbReference type="InterPro" id="IPR049326">
    <property type="entry name" value="Rhodopsin_dom_fungi"/>
</dbReference>
<evidence type="ECO:0000256" key="13">
    <source>
        <dbReference type="ARBA" id="ARBA00038359"/>
    </source>
</evidence>
<keyword evidence="6" id="KW-0325">Glycoprotein</keyword>
<dbReference type="EMBL" id="BOLY01000004">
    <property type="protein sequence ID" value="GIZ43486.1"/>
    <property type="molecule type" value="Genomic_DNA"/>
</dbReference>
<evidence type="ECO:0000313" key="18">
    <source>
        <dbReference type="EMBL" id="GIZ43486.1"/>
    </source>
</evidence>
<feature type="transmembrane region" description="Helical" evidence="15">
    <location>
        <begin position="296"/>
        <end position="319"/>
    </location>
</feature>
<accession>A0A9P3FDK9</accession>
<feature type="transmembrane region" description="Helical" evidence="15">
    <location>
        <begin position="131"/>
        <end position="154"/>
    </location>
</feature>
<keyword evidence="19" id="KW-1185">Reference proteome</keyword>
<keyword evidence="6" id="KW-0336">GPI-anchor</keyword>
<feature type="chain" id="PRO_5040270811" description="CFEM domain-containing protein" evidence="16">
    <location>
        <begin position="21"/>
        <end position="480"/>
    </location>
</feature>
<comment type="similarity">
    <text evidence="4">Belongs to the RBT5 family.</text>
</comment>